<evidence type="ECO:0000256" key="1">
    <source>
        <dbReference type="SAM" id="MobiDB-lite"/>
    </source>
</evidence>
<feature type="region of interest" description="Disordered" evidence="1">
    <location>
        <begin position="19"/>
        <end position="41"/>
    </location>
</feature>
<name>A0AAD4EI18_9AGAM</name>
<protein>
    <submittedName>
        <fullName evidence="2">Uncharacterized protein</fullName>
    </submittedName>
</protein>
<evidence type="ECO:0000313" key="2">
    <source>
        <dbReference type="EMBL" id="KAG1906594.1"/>
    </source>
</evidence>
<gene>
    <name evidence="2" type="ORF">F5891DRAFT_926869</name>
</gene>
<keyword evidence="3" id="KW-1185">Reference proteome</keyword>
<dbReference type="RefSeq" id="XP_041232169.1">
    <property type="nucleotide sequence ID" value="XM_041373890.1"/>
</dbReference>
<organism evidence="2 3">
    <name type="scientific">Suillus fuscotomentosus</name>
    <dbReference type="NCBI Taxonomy" id="1912939"/>
    <lineage>
        <taxon>Eukaryota</taxon>
        <taxon>Fungi</taxon>
        <taxon>Dikarya</taxon>
        <taxon>Basidiomycota</taxon>
        <taxon>Agaricomycotina</taxon>
        <taxon>Agaricomycetes</taxon>
        <taxon>Agaricomycetidae</taxon>
        <taxon>Boletales</taxon>
        <taxon>Suillineae</taxon>
        <taxon>Suillaceae</taxon>
        <taxon>Suillus</taxon>
    </lineage>
</organism>
<dbReference type="Proteomes" id="UP001195769">
    <property type="component" value="Unassembled WGS sequence"/>
</dbReference>
<proteinExistence type="predicted"/>
<dbReference type="EMBL" id="JABBWK010000004">
    <property type="protein sequence ID" value="KAG1906594.1"/>
    <property type="molecule type" value="Genomic_DNA"/>
</dbReference>
<reference evidence="2" key="1">
    <citation type="journal article" date="2020" name="New Phytol.">
        <title>Comparative genomics reveals dynamic genome evolution in host specialist ectomycorrhizal fungi.</title>
        <authorList>
            <person name="Lofgren L.A."/>
            <person name="Nguyen N.H."/>
            <person name="Vilgalys R."/>
            <person name="Ruytinx J."/>
            <person name="Liao H.L."/>
            <person name="Branco S."/>
            <person name="Kuo A."/>
            <person name="LaButti K."/>
            <person name="Lipzen A."/>
            <person name="Andreopoulos W."/>
            <person name="Pangilinan J."/>
            <person name="Riley R."/>
            <person name="Hundley H."/>
            <person name="Na H."/>
            <person name="Barry K."/>
            <person name="Grigoriev I.V."/>
            <person name="Stajich J.E."/>
            <person name="Kennedy P.G."/>
        </authorList>
    </citation>
    <scope>NUCLEOTIDE SEQUENCE</scope>
    <source>
        <strain evidence="2">FC203</strain>
    </source>
</reference>
<evidence type="ECO:0000313" key="3">
    <source>
        <dbReference type="Proteomes" id="UP001195769"/>
    </source>
</evidence>
<feature type="non-terminal residue" evidence="2">
    <location>
        <position position="1"/>
    </location>
</feature>
<sequence>EDLRTSLAYILALQNASLDDSGTGLSPDATERLRNPPNHPFSIDDDPELKLAVRLYLALNNADDDYTKAASAIKEYNNDIELPSHCQIKSLVSQITGVEEMKHDMCLNTCIGFTGPFASLDHCPEC</sequence>
<dbReference type="GeneID" id="64668188"/>
<accession>A0AAD4EI18</accession>
<feature type="non-terminal residue" evidence="2">
    <location>
        <position position="126"/>
    </location>
</feature>
<dbReference type="AlphaFoldDB" id="A0AAD4EI18"/>
<comment type="caution">
    <text evidence="2">The sequence shown here is derived from an EMBL/GenBank/DDBJ whole genome shotgun (WGS) entry which is preliminary data.</text>
</comment>